<dbReference type="GO" id="GO:0022857">
    <property type="term" value="F:transmembrane transporter activity"/>
    <property type="evidence" value="ECO:0007669"/>
    <property type="project" value="InterPro"/>
</dbReference>
<evidence type="ECO:0000256" key="2">
    <source>
        <dbReference type="ARBA" id="ARBA00008974"/>
    </source>
</evidence>
<dbReference type="Gene3D" id="1.10.4160.10">
    <property type="entry name" value="Hydantoin permease"/>
    <property type="match status" value="1"/>
</dbReference>
<keyword evidence="3 7" id="KW-0813">Transport</keyword>
<gene>
    <name evidence="9" type="ORF">IFR04_012006</name>
</gene>
<comment type="caution">
    <text evidence="9">The sequence shown here is derived from an EMBL/GenBank/DDBJ whole genome shotgun (WGS) entry which is preliminary data.</text>
</comment>
<name>A0A8H7W781_9HELO</name>
<dbReference type="OrthoDB" id="5428495at2759"/>
<feature type="transmembrane region" description="Helical" evidence="8">
    <location>
        <begin position="293"/>
        <end position="319"/>
    </location>
</feature>
<feature type="transmembrane region" description="Helical" evidence="8">
    <location>
        <begin position="500"/>
        <end position="519"/>
    </location>
</feature>
<protein>
    <recommendedName>
        <fullName evidence="11">Purine-cytosine permease</fullName>
    </recommendedName>
</protein>
<comment type="subcellular location">
    <subcellularLocation>
        <location evidence="1">Membrane</location>
        <topology evidence="1">Multi-pass membrane protein</topology>
    </subcellularLocation>
</comment>
<comment type="similarity">
    <text evidence="2 7">Belongs to the purine-cytosine permease (2.A.39) family.</text>
</comment>
<evidence type="ECO:0000256" key="4">
    <source>
        <dbReference type="ARBA" id="ARBA00022692"/>
    </source>
</evidence>
<feature type="transmembrane region" description="Helical" evidence="8">
    <location>
        <begin position="461"/>
        <end position="485"/>
    </location>
</feature>
<keyword evidence="10" id="KW-1185">Reference proteome</keyword>
<dbReference type="EMBL" id="JAFJYH010000245">
    <property type="protein sequence ID" value="KAG4414868.1"/>
    <property type="molecule type" value="Genomic_DNA"/>
</dbReference>
<keyword evidence="5 8" id="KW-1133">Transmembrane helix</keyword>
<keyword evidence="6 7" id="KW-0472">Membrane</keyword>
<feature type="transmembrane region" description="Helical" evidence="8">
    <location>
        <begin position="419"/>
        <end position="440"/>
    </location>
</feature>
<feature type="transmembrane region" description="Helical" evidence="8">
    <location>
        <begin position="225"/>
        <end position="245"/>
    </location>
</feature>
<dbReference type="GO" id="GO:0005886">
    <property type="term" value="C:plasma membrane"/>
    <property type="evidence" value="ECO:0007669"/>
    <property type="project" value="TreeGrafter"/>
</dbReference>
<feature type="transmembrane region" description="Helical" evidence="8">
    <location>
        <begin position="351"/>
        <end position="372"/>
    </location>
</feature>
<feature type="transmembrane region" description="Helical" evidence="8">
    <location>
        <begin position="154"/>
        <end position="182"/>
    </location>
</feature>
<organism evidence="9 10">
    <name type="scientific">Cadophora malorum</name>
    <dbReference type="NCBI Taxonomy" id="108018"/>
    <lineage>
        <taxon>Eukaryota</taxon>
        <taxon>Fungi</taxon>
        <taxon>Dikarya</taxon>
        <taxon>Ascomycota</taxon>
        <taxon>Pezizomycotina</taxon>
        <taxon>Leotiomycetes</taxon>
        <taxon>Helotiales</taxon>
        <taxon>Ploettnerulaceae</taxon>
        <taxon>Cadophora</taxon>
    </lineage>
</organism>
<evidence type="ECO:0000313" key="9">
    <source>
        <dbReference type="EMBL" id="KAG4414868.1"/>
    </source>
</evidence>
<keyword evidence="4 8" id="KW-0812">Transmembrane</keyword>
<evidence type="ECO:0000256" key="7">
    <source>
        <dbReference type="PIRNR" id="PIRNR002744"/>
    </source>
</evidence>
<feature type="transmembrane region" description="Helical" evidence="8">
    <location>
        <begin position="265"/>
        <end position="286"/>
    </location>
</feature>
<dbReference type="PIRSF" id="PIRSF002744">
    <property type="entry name" value="Pur-cyt_permease"/>
    <property type="match status" value="1"/>
</dbReference>
<dbReference type="PANTHER" id="PTHR31806:SF7">
    <property type="entry name" value="TRANSPORTER, PUTATIVE (AFU_ORTHOLOGUE AFUA_2G04690)-RELATED"/>
    <property type="match status" value="1"/>
</dbReference>
<evidence type="ECO:0000313" key="10">
    <source>
        <dbReference type="Proteomes" id="UP000664132"/>
    </source>
</evidence>
<dbReference type="PANTHER" id="PTHR31806">
    <property type="entry name" value="PURINE-CYTOSINE PERMEASE FCY2-RELATED"/>
    <property type="match status" value="1"/>
</dbReference>
<feature type="transmembrane region" description="Helical" evidence="8">
    <location>
        <begin position="90"/>
        <end position="114"/>
    </location>
</feature>
<reference evidence="9" key="1">
    <citation type="submission" date="2021-02" db="EMBL/GenBank/DDBJ databases">
        <title>Genome sequence Cadophora malorum strain M34.</title>
        <authorList>
            <person name="Stefanovic E."/>
            <person name="Vu D."/>
            <person name="Scully C."/>
            <person name="Dijksterhuis J."/>
            <person name="Roader J."/>
            <person name="Houbraken J."/>
        </authorList>
    </citation>
    <scope>NUCLEOTIDE SEQUENCE</scope>
    <source>
        <strain evidence="9">M34</strain>
    </source>
</reference>
<feature type="transmembrane region" description="Helical" evidence="8">
    <location>
        <begin position="194"/>
        <end position="216"/>
    </location>
</feature>
<feature type="transmembrane region" description="Helical" evidence="8">
    <location>
        <begin position="120"/>
        <end position="142"/>
    </location>
</feature>
<dbReference type="InterPro" id="IPR026030">
    <property type="entry name" value="Pur-cyt_permease_Fcy2/21/22"/>
</dbReference>
<evidence type="ECO:0000256" key="1">
    <source>
        <dbReference type="ARBA" id="ARBA00004141"/>
    </source>
</evidence>
<accession>A0A8H7W781</accession>
<proteinExistence type="inferred from homology"/>
<feature type="transmembrane region" description="Helical" evidence="8">
    <location>
        <begin position="384"/>
        <end position="407"/>
    </location>
</feature>
<dbReference type="InterPro" id="IPR001248">
    <property type="entry name" value="Pur-cyt_permease"/>
</dbReference>
<evidence type="ECO:0000256" key="6">
    <source>
        <dbReference type="ARBA" id="ARBA00023136"/>
    </source>
</evidence>
<dbReference type="Pfam" id="PF02133">
    <property type="entry name" value="Transp_cyt_pur"/>
    <property type="match status" value="1"/>
</dbReference>
<evidence type="ECO:0000256" key="5">
    <source>
        <dbReference type="ARBA" id="ARBA00022989"/>
    </source>
</evidence>
<sequence length="526" mass="56898">MPIENIGAKAMSSCSVTNDLVALERGPTPKDYAINIAGDIEGIDFRDSSVVLRNVRRAEVWMGRKFGVEATGVNRIPDDQRQPPRIINMILFWFSMLMSPTLISIGLLGPVYGLSVNDSVVLTVFSTMLGAVIPAFTATLSAPTGLRQIAVCRFAFGIWGAKICGILNIIVNIGFGVVNAIIGGQLLRAASGDTIPLAVGIIVVIAVAFFISFFGFKVVHHFESVAWVAVLILLCVQWAQAAVYFPTDLGFSAVEGLDKTGACLSYFAIIFGTVAAWCSMAGDYYVHYPADINAWLVFGLTWIGLVLPSTFIGVLGNFLGGVITTNEAMYGYYTEGGVGALLVATLRPSGWAKTVAVFYCLSFIANLIGIFYSSSLSLQLQGRYWMAVPRFIWNILLAGATLGLAWGGKDVLETILNNFLSLLGYWTLCFGPILAIEHFFIRPRTGGYNVDDWQDQSKMPWGIAGTFTLCMGIGISFLGMAQVWYTGPAAKPIGAYGGDVGDYLVLVTVVVAYPPLRLIEVKYFGR</sequence>
<dbReference type="AlphaFoldDB" id="A0A8H7W781"/>
<dbReference type="Proteomes" id="UP000664132">
    <property type="component" value="Unassembled WGS sequence"/>
</dbReference>
<dbReference type="GO" id="GO:0000329">
    <property type="term" value="C:fungal-type vacuole membrane"/>
    <property type="evidence" value="ECO:0007669"/>
    <property type="project" value="TreeGrafter"/>
</dbReference>
<evidence type="ECO:0008006" key="11">
    <source>
        <dbReference type="Google" id="ProtNLM"/>
    </source>
</evidence>
<evidence type="ECO:0000256" key="3">
    <source>
        <dbReference type="ARBA" id="ARBA00022448"/>
    </source>
</evidence>
<evidence type="ECO:0000256" key="8">
    <source>
        <dbReference type="SAM" id="Phobius"/>
    </source>
</evidence>